<comment type="subunit">
    <text evidence="3">Homodimer.</text>
</comment>
<evidence type="ECO:0000256" key="5">
    <source>
        <dbReference type="ARBA" id="ARBA00022723"/>
    </source>
</evidence>
<evidence type="ECO:0000256" key="3">
    <source>
        <dbReference type="ARBA" id="ARBA00011738"/>
    </source>
</evidence>
<comment type="cofactor">
    <cofactor evidence="1">
        <name>Fe(2+)</name>
        <dbReference type="ChEBI" id="CHEBI:29033"/>
    </cofactor>
</comment>
<dbReference type="PANTHER" id="PTHR31155">
    <property type="entry name" value="ACYL- ACYL-CARRIER-PROTEIN DESATURASE-RELATED"/>
    <property type="match status" value="1"/>
</dbReference>
<dbReference type="Proteomes" id="UP000796880">
    <property type="component" value="Unassembled WGS sequence"/>
</dbReference>
<dbReference type="GO" id="GO:0006952">
    <property type="term" value="P:defense response"/>
    <property type="evidence" value="ECO:0007669"/>
    <property type="project" value="TreeGrafter"/>
</dbReference>
<organism evidence="12 13">
    <name type="scientific">Rhamnella rubrinervis</name>
    <dbReference type="NCBI Taxonomy" id="2594499"/>
    <lineage>
        <taxon>Eukaryota</taxon>
        <taxon>Viridiplantae</taxon>
        <taxon>Streptophyta</taxon>
        <taxon>Embryophyta</taxon>
        <taxon>Tracheophyta</taxon>
        <taxon>Spermatophyta</taxon>
        <taxon>Magnoliopsida</taxon>
        <taxon>eudicotyledons</taxon>
        <taxon>Gunneridae</taxon>
        <taxon>Pentapetalae</taxon>
        <taxon>rosids</taxon>
        <taxon>fabids</taxon>
        <taxon>Rosales</taxon>
        <taxon>Rhamnaceae</taxon>
        <taxon>rhamnoid group</taxon>
        <taxon>Rhamneae</taxon>
        <taxon>Rhamnella</taxon>
    </lineage>
</organism>
<evidence type="ECO:0000256" key="10">
    <source>
        <dbReference type="ARBA" id="ARBA00023098"/>
    </source>
</evidence>
<evidence type="ECO:0000313" key="12">
    <source>
        <dbReference type="EMBL" id="KAF3451054.1"/>
    </source>
</evidence>
<comment type="similarity">
    <text evidence="2">Belongs to the fatty acid desaturase type 2 family.</text>
</comment>
<dbReference type="InterPro" id="IPR012348">
    <property type="entry name" value="RNR-like"/>
</dbReference>
<evidence type="ECO:0000313" key="13">
    <source>
        <dbReference type="Proteomes" id="UP000796880"/>
    </source>
</evidence>
<dbReference type="PANTHER" id="PTHR31155:SF9">
    <property type="entry name" value="STEAROYL-[ACYL-CARRIER-PROTEIN] 9-DESATURASE 7, CHLOROPLASTIC"/>
    <property type="match status" value="1"/>
</dbReference>
<evidence type="ECO:0000256" key="1">
    <source>
        <dbReference type="ARBA" id="ARBA00001954"/>
    </source>
</evidence>
<dbReference type="Gene3D" id="1.10.620.20">
    <property type="entry name" value="Ribonucleotide Reductase, subunit A"/>
    <property type="match status" value="1"/>
</dbReference>
<keyword evidence="6" id="KW-0276">Fatty acid metabolism</keyword>
<evidence type="ECO:0000256" key="9">
    <source>
        <dbReference type="ARBA" id="ARBA00023004"/>
    </source>
</evidence>
<keyword evidence="9" id="KW-0408">Iron</keyword>
<keyword evidence="13" id="KW-1185">Reference proteome</keyword>
<gene>
    <name evidence="12" type="ORF">FNV43_RR07143</name>
</gene>
<comment type="caution">
    <text evidence="12">The sequence shown here is derived from an EMBL/GenBank/DDBJ whole genome shotgun (WGS) entry which is preliminary data.</text>
</comment>
<evidence type="ECO:0000256" key="7">
    <source>
        <dbReference type="ARBA" id="ARBA00022946"/>
    </source>
</evidence>
<dbReference type="InterPro" id="IPR005067">
    <property type="entry name" value="Fatty_acid_desaturase-2"/>
</dbReference>
<evidence type="ECO:0000256" key="8">
    <source>
        <dbReference type="ARBA" id="ARBA00023002"/>
    </source>
</evidence>
<reference evidence="12" key="1">
    <citation type="submission" date="2020-03" db="EMBL/GenBank/DDBJ databases">
        <title>A high-quality chromosome-level genome assembly of a woody plant with both climbing and erect habits, Rhamnella rubrinervis.</title>
        <authorList>
            <person name="Lu Z."/>
            <person name="Yang Y."/>
            <person name="Zhu X."/>
            <person name="Sun Y."/>
        </authorList>
    </citation>
    <scope>NUCLEOTIDE SEQUENCE</scope>
    <source>
        <strain evidence="12">BYM</strain>
        <tissue evidence="12">Leaf</tissue>
    </source>
</reference>
<protein>
    <submittedName>
        <fullName evidence="12">Uncharacterized protein</fullName>
    </submittedName>
</protein>
<dbReference type="GO" id="GO:0009570">
    <property type="term" value="C:chloroplast stroma"/>
    <property type="evidence" value="ECO:0007669"/>
    <property type="project" value="TreeGrafter"/>
</dbReference>
<dbReference type="OrthoDB" id="779568at2759"/>
<evidence type="ECO:0000256" key="6">
    <source>
        <dbReference type="ARBA" id="ARBA00022832"/>
    </source>
</evidence>
<dbReference type="GO" id="GO:0045300">
    <property type="term" value="F:stearoyl-[ACP] desaturase activity"/>
    <property type="evidence" value="ECO:0007669"/>
    <property type="project" value="InterPro"/>
</dbReference>
<evidence type="ECO:0000256" key="11">
    <source>
        <dbReference type="ARBA" id="ARBA00023160"/>
    </source>
</evidence>
<accession>A0A8K0MM40</accession>
<dbReference type="InterPro" id="IPR009078">
    <property type="entry name" value="Ferritin-like_SF"/>
</dbReference>
<dbReference type="GO" id="GO:0046872">
    <property type="term" value="F:metal ion binding"/>
    <property type="evidence" value="ECO:0007669"/>
    <property type="project" value="UniProtKB-KW"/>
</dbReference>
<keyword evidence="11" id="KW-0275">Fatty acid biosynthesis</keyword>
<proteinExistence type="inferred from homology"/>
<evidence type="ECO:0000256" key="4">
    <source>
        <dbReference type="ARBA" id="ARBA00022516"/>
    </source>
</evidence>
<keyword evidence="7" id="KW-0809">Transit peptide</keyword>
<dbReference type="GO" id="GO:0004768">
    <property type="term" value="F:stearoyl-CoA 9-desaturase activity"/>
    <property type="evidence" value="ECO:0007669"/>
    <property type="project" value="TreeGrafter"/>
</dbReference>
<sequence>MAHRNTAKLGMQHGDTKLAQISGIIASDEKRNESAYTKIAGKLFELDPNGMLVAFEHMMRRKIKMPANLMYDGYDDHLFQHFSDVGSRIGVYTA</sequence>
<evidence type="ECO:0000256" key="2">
    <source>
        <dbReference type="ARBA" id="ARBA00008749"/>
    </source>
</evidence>
<dbReference type="SUPFAM" id="SSF47240">
    <property type="entry name" value="Ferritin-like"/>
    <property type="match status" value="1"/>
</dbReference>
<name>A0A8K0MM40_9ROSA</name>
<keyword evidence="8" id="KW-0560">Oxidoreductase</keyword>
<dbReference type="GO" id="GO:0006633">
    <property type="term" value="P:fatty acid biosynthetic process"/>
    <property type="evidence" value="ECO:0007669"/>
    <property type="project" value="UniProtKB-KW"/>
</dbReference>
<keyword evidence="5" id="KW-0479">Metal-binding</keyword>
<keyword evidence="4" id="KW-0444">Lipid biosynthesis</keyword>
<dbReference type="EMBL" id="VOIH02000003">
    <property type="protein sequence ID" value="KAF3451054.1"/>
    <property type="molecule type" value="Genomic_DNA"/>
</dbReference>
<keyword evidence="10" id="KW-0443">Lipid metabolism</keyword>
<dbReference type="AlphaFoldDB" id="A0A8K0MM40"/>
<dbReference type="Pfam" id="PF03405">
    <property type="entry name" value="FA_desaturase_2"/>
    <property type="match status" value="1"/>
</dbReference>